<sequence length="272" mass="28942">MAQLVEIKKVTVGPRDLDALVEIAPNAPLMTSEDIEATARVFHLMPELADHVCMGDSGRLFRDCMGHTELAHLLEHMTVELLARTNIAGDITCGRTYPVAGNERAFDVVFPCSDDVLVTSALSSAAWILQWAFTGGGEPKPDVEAIVDGIVGLVQSVSGPVDEGDEGAEQDAPIQEDVQDSTDDEPSASEEAPFAEESAPAEEPEDPMATASPESTLVSPALAPSDSSVTDDELDEPDDVAEEPAPEPQPEAAAQDDGDWDMANMPRPRPVR</sequence>
<evidence type="ECO:0000256" key="1">
    <source>
        <dbReference type="SAM" id="MobiDB-lite"/>
    </source>
</evidence>
<keyword evidence="4" id="KW-1185">Reference proteome</keyword>
<dbReference type="AlphaFoldDB" id="A0A100YW94"/>
<name>A0A100YW94_TRASO</name>
<feature type="compositionally biased region" description="Acidic residues" evidence="1">
    <location>
        <begin position="177"/>
        <end position="188"/>
    </location>
</feature>
<evidence type="ECO:0000313" key="4">
    <source>
        <dbReference type="Proteomes" id="UP000054078"/>
    </source>
</evidence>
<dbReference type="OrthoDB" id="3186385at2"/>
<dbReference type="Proteomes" id="UP000054078">
    <property type="component" value="Unassembled WGS sequence"/>
</dbReference>
<dbReference type="EMBL" id="LOJF01000001">
    <property type="protein sequence ID" value="KUH58851.1"/>
    <property type="molecule type" value="Genomic_DNA"/>
</dbReference>
<evidence type="ECO:0000259" key="2">
    <source>
        <dbReference type="Pfam" id="PF18921"/>
    </source>
</evidence>
<dbReference type="RefSeq" id="WP_059052535.1">
    <property type="nucleotide sequence ID" value="NZ_LOJF01000001.1"/>
</dbReference>
<accession>A0A100YW94</accession>
<dbReference type="InterPro" id="IPR044019">
    <property type="entry name" value="Cyanophycin_syn_N"/>
</dbReference>
<comment type="caution">
    <text evidence="3">The sequence shown here is derived from an EMBL/GenBank/DDBJ whole genome shotgun (WGS) entry which is preliminary data.</text>
</comment>
<reference evidence="3 4" key="1">
    <citation type="submission" date="2015-12" db="EMBL/GenBank/DDBJ databases">
        <title>Draft Genome Sequence of Olsenella scatoligenes SK9K4T; a Producer of 3-Methylindole- (skatole) and 4-Methylphenol- (p-cresol) Isolated from Pig Feces.</title>
        <authorList>
            <person name="Li X."/>
            <person name="Borg B."/>
            <person name="Canibe N."/>
        </authorList>
    </citation>
    <scope>NUCLEOTIDE SEQUENCE [LARGE SCALE GENOMIC DNA]</scope>
    <source>
        <strain evidence="3 4">SK9K4</strain>
    </source>
</reference>
<organism evidence="3 4">
    <name type="scientific">Tractidigestivibacter scatoligenes</name>
    <name type="common">Olsenella scatoligenes</name>
    <dbReference type="NCBI Taxonomy" id="1299998"/>
    <lineage>
        <taxon>Bacteria</taxon>
        <taxon>Bacillati</taxon>
        <taxon>Actinomycetota</taxon>
        <taxon>Coriobacteriia</taxon>
        <taxon>Coriobacteriales</taxon>
        <taxon>Atopobiaceae</taxon>
        <taxon>Tractidigestivibacter</taxon>
    </lineage>
</organism>
<evidence type="ECO:0000313" key="3">
    <source>
        <dbReference type="EMBL" id="KUH58851.1"/>
    </source>
</evidence>
<dbReference type="Pfam" id="PF18921">
    <property type="entry name" value="Cyanophycin_syn"/>
    <property type="match status" value="1"/>
</dbReference>
<feature type="domain" description="Cyanophycin synthase-like N-terminal" evidence="2">
    <location>
        <begin position="37"/>
        <end position="128"/>
    </location>
</feature>
<feature type="compositionally biased region" description="Low complexity" evidence="1">
    <location>
        <begin position="189"/>
        <end position="198"/>
    </location>
</feature>
<feature type="compositionally biased region" description="Acidic residues" evidence="1">
    <location>
        <begin position="229"/>
        <end position="245"/>
    </location>
</feature>
<proteinExistence type="predicted"/>
<dbReference type="STRING" id="1299998.AUL39_00400"/>
<gene>
    <name evidence="3" type="ORF">AUL39_00400</name>
</gene>
<protein>
    <recommendedName>
        <fullName evidence="2">Cyanophycin synthase-like N-terminal domain-containing protein</fullName>
    </recommendedName>
</protein>
<feature type="region of interest" description="Disordered" evidence="1">
    <location>
        <begin position="157"/>
        <end position="272"/>
    </location>
</feature>